<dbReference type="EMBL" id="FQUO01000012">
    <property type="protein sequence ID" value="SHF78397.1"/>
    <property type="molecule type" value="Genomic_DNA"/>
</dbReference>
<evidence type="ECO:0000313" key="3">
    <source>
        <dbReference type="EMBL" id="SHF78397.1"/>
    </source>
</evidence>
<keyword evidence="2" id="KW-1133">Transmembrane helix</keyword>
<sequence>MQHEKSDKPSALHSKLQGLEQLPGEPAPDTAALWSRLERRMEHRPAPQRRYLLWAAACLLLVAGAAAFFTYQQEEQRQAQQPTVGATHPVAISSDPVKAAAPVVDQQAIVLERKVTGKPNRNGLVALPKVQQHEPVKAAPVAATGPSTPEMQAPIATPPATPDIALVEQPPARKLKVVHLNEIGKVAPVPPGNALLAHETLPAHRDGRGSISFSRNTSDDIIKINLSPVN</sequence>
<dbReference type="Proteomes" id="UP000184368">
    <property type="component" value="Unassembled WGS sequence"/>
</dbReference>
<proteinExistence type="predicted"/>
<reference evidence="3 4" key="1">
    <citation type="submission" date="2016-11" db="EMBL/GenBank/DDBJ databases">
        <authorList>
            <person name="Jaros S."/>
            <person name="Januszkiewicz K."/>
            <person name="Wedrychowicz H."/>
        </authorList>
    </citation>
    <scope>NUCLEOTIDE SEQUENCE [LARGE SCALE GENOMIC DNA]</scope>
    <source>
        <strain evidence="3 4">DSM 26897</strain>
    </source>
</reference>
<feature type="region of interest" description="Disordered" evidence="1">
    <location>
        <begin position="1"/>
        <end position="28"/>
    </location>
</feature>
<evidence type="ECO:0000313" key="4">
    <source>
        <dbReference type="Proteomes" id="UP000184368"/>
    </source>
</evidence>
<name>A0A1M5EGT0_9BACT</name>
<keyword evidence="2" id="KW-0472">Membrane</keyword>
<dbReference type="STRING" id="1302690.BUE76_04105"/>
<gene>
    <name evidence="3" type="ORF">SAMN05444008_11239</name>
</gene>
<feature type="transmembrane region" description="Helical" evidence="2">
    <location>
        <begin position="51"/>
        <end position="71"/>
    </location>
</feature>
<organism evidence="3 4">
    <name type="scientific">Cnuella takakiae</name>
    <dbReference type="NCBI Taxonomy" id="1302690"/>
    <lineage>
        <taxon>Bacteria</taxon>
        <taxon>Pseudomonadati</taxon>
        <taxon>Bacteroidota</taxon>
        <taxon>Chitinophagia</taxon>
        <taxon>Chitinophagales</taxon>
        <taxon>Chitinophagaceae</taxon>
        <taxon>Cnuella</taxon>
    </lineage>
</organism>
<evidence type="ECO:0000256" key="1">
    <source>
        <dbReference type="SAM" id="MobiDB-lite"/>
    </source>
</evidence>
<evidence type="ECO:0000256" key="2">
    <source>
        <dbReference type="SAM" id="Phobius"/>
    </source>
</evidence>
<feature type="compositionally biased region" description="Basic and acidic residues" evidence="1">
    <location>
        <begin position="1"/>
        <end position="10"/>
    </location>
</feature>
<dbReference type="RefSeq" id="WP_073044898.1">
    <property type="nucleotide sequence ID" value="NZ_FQUO01000012.1"/>
</dbReference>
<dbReference type="AlphaFoldDB" id="A0A1M5EGT0"/>
<keyword evidence="4" id="KW-1185">Reference proteome</keyword>
<protein>
    <submittedName>
        <fullName evidence="3">Uncharacterized protein</fullName>
    </submittedName>
</protein>
<accession>A0A1M5EGT0</accession>
<keyword evidence="2" id="KW-0812">Transmembrane</keyword>